<dbReference type="PROSITE" id="PS50123">
    <property type="entry name" value="CHER"/>
    <property type="match status" value="1"/>
</dbReference>
<dbReference type="PANTHER" id="PTHR24422:SF19">
    <property type="entry name" value="CHEMOTAXIS PROTEIN METHYLTRANSFERASE"/>
    <property type="match status" value="1"/>
</dbReference>
<sequence>MSIEANAGHAGNSFSPMLISDADFQRMVTFIKSNYGIDLSHKRQLITGRLSPTIRKMGYSSFSDFVTHLLEKKDADEITMILNKLTTNYTFFMREQEHLEYFRQRIIPDLIRRHQRDKVLSIWSAGCSSGEEPYNITMYLFDYLGTQARQWDTRILATDISANALTSAKKGIYELPETMPTDWKRKYFTKNPDGTYTVVPSVRDNVIFQTFNLMNPINFRRKFDVIFCRNVMIYFDQPTKDALVGRFYDATVPGGYLLISYSENLSQNSPYHRLTTATFQK</sequence>
<dbReference type="SUPFAM" id="SSF53335">
    <property type="entry name" value="S-adenosyl-L-methionine-dependent methyltransferases"/>
    <property type="match status" value="1"/>
</dbReference>
<dbReference type="PIRSF" id="PIRSF000410">
    <property type="entry name" value="CheR"/>
    <property type="match status" value="1"/>
</dbReference>
<dbReference type="GO" id="GO:0008983">
    <property type="term" value="F:protein-glutamate O-methyltransferase activity"/>
    <property type="evidence" value="ECO:0007669"/>
    <property type="project" value="UniProtKB-EC"/>
</dbReference>
<dbReference type="GO" id="GO:0032259">
    <property type="term" value="P:methylation"/>
    <property type="evidence" value="ECO:0007669"/>
    <property type="project" value="UniProtKB-KW"/>
</dbReference>
<keyword evidence="3" id="KW-0489">Methyltransferase</keyword>
<dbReference type="SMART" id="SM00138">
    <property type="entry name" value="MeTrc"/>
    <property type="match status" value="1"/>
</dbReference>
<dbReference type="Gene3D" id="1.10.155.10">
    <property type="entry name" value="Chemotaxis receptor methyltransferase CheR, N-terminal domain"/>
    <property type="match status" value="1"/>
</dbReference>
<reference evidence="7" key="1">
    <citation type="submission" date="2020-09" db="EMBL/GenBank/DDBJ databases">
        <title>New species isolated from human feces.</title>
        <authorList>
            <person name="Kitahara M."/>
            <person name="Shigeno Y."/>
            <person name="Shime M."/>
            <person name="Matsumoto Y."/>
            <person name="Nakamura S."/>
            <person name="Motooka D."/>
            <person name="Fukuoka S."/>
            <person name="Nishikawa H."/>
            <person name="Benno Y."/>
        </authorList>
    </citation>
    <scope>NUCLEOTIDE SEQUENCE</scope>
    <source>
        <strain evidence="7">MM59</strain>
    </source>
</reference>
<protein>
    <recommendedName>
        <fullName evidence="2">protein-glutamate O-methyltransferase</fullName>
        <ecNumber evidence="2">2.1.1.80</ecNumber>
    </recommendedName>
</protein>
<dbReference type="InterPro" id="IPR022641">
    <property type="entry name" value="CheR_N"/>
</dbReference>
<dbReference type="EMBL" id="AP023420">
    <property type="protein sequence ID" value="BCK84763.1"/>
    <property type="molecule type" value="Genomic_DNA"/>
</dbReference>
<evidence type="ECO:0000256" key="1">
    <source>
        <dbReference type="ARBA" id="ARBA00001541"/>
    </source>
</evidence>
<dbReference type="PANTHER" id="PTHR24422">
    <property type="entry name" value="CHEMOTAXIS PROTEIN METHYLTRANSFERASE"/>
    <property type="match status" value="1"/>
</dbReference>
<keyword evidence="4" id="KW-0808">Transferase</keyword>
<evidence type="ECO:0000259" key="6">
    <source>
        <dbReference type="PROSITE" id="PS50123"/>
    </source>
</evidence>
<gene>
    <name evidence="7" type="primary">cheR</name>
    <name evidence="7" type="ORF">MM59RIKEN_20820</name>
</gene>
<dbReference type="InterPro" id="IPR050903">
    <property type="entry name" value="Bact_Chemotaxis_MeTrfase"/>
</dbReference>
<dbReference type="AlphaFoldDB" id="A0A810QK65"/>
<evidence type="ECO:0000256" key="3">
    <source>
        <dbReference type="ARBA" id="ARBA00022603"/>
    </source>
</evidence>
<dbReference type="InterPro" id="IPR000780">
    <property type="entry name" value="CheR_MeTrfase"/>
</dbReference>
<dbReference type="CDD" id="cd02440">
    <property type="entry name" value="AdoMet_MTases"/>
    <property type="match status" value="1"/>
</dbReference>
<name>A0A810QK65_9FIRM</name>
<dbReference type="InterPro" id="IPR029063">
    <property type="entry name" value="SAM-dependent_MTases_sf"/>
</dbReference>
<dbReference type="Pfam" id="PF03705">
    <property type="entry name" value="CheR_N"/>
    <property type="match status" value="1"/>
</dbReference>
<dbReference type="InterPro" id="IPR036804">
    <property type="entry name" value="CheR_N_sf"/>
</dbReference>
<dbReference type="EC" id="2.1.1.80" evidence="2"/>
<dbReference type="InterPro" id="IPR022642">
    <property type="entry name" value="CheR_C"/>
</dbReference>
<comment type="catalytic activity">
    <reaction evidence="1">
        <text>L-glutamyl-[protein] + S-adenosyl-L-methionine = [protein]-L-glutamate 5-O-methyl ester + S-adenosyl-L-homocysteine</text>
        <dbReference type="Rhea" id="RHEA:24452"/>
        <dbReference type="Rhea" id="RHEA-COMP:10208"/>
        <dbReference type="Rhea" id="RHEA-COMP:10311"/>
        <dbReference type="ChEBI" id="CHEBI:29973"/>
        <dbReference type="ChEBI" id="CHEBI:57856"/>
        <dbReference type="ChEBI" id="CHEBI:59789"/>
        <dbReference type="ChEBI" id="CHEBI:82795"/>
        <dbReference type="EC" id="2.1.1.80"/>
    </reaction>
</comment>
<organism evidence="7 8">
    <name type="scientific">Pusillibacter faecalis</name>
    <dbReference type="NCBI Taxonomy" id="2714358"/>
    <lineage>
        <taxon>Bacteria</taxon>
        <taxon>Bacillati</taxon>
        <taxon>Bacillota</taxon>
        <taxon>Clostridia</taxon>
        <taxon>Eubacteriales</taxon>
        <taxon>Oscillospiraceae</taxon>
        <taxon>Pusillibacter</taxon>
    </lineage>
</organism>
<dbReference type="InterPro" id="IPR026024">
    <property type="entry name" value="Chemotaxis_MeTrfase_CheR"/>
</dbReference>
<evidence type="ECO:0000313" key="8">
    <source>
        <dbReference type="Proteomes" id="UP000679848"/>
    </source>
</evidence>
<evidence type="ECO:0000256" key="2">
    <source>
        <dbReference type="ARBA" id="ARBA00012534"/>
    </source>
</evidence>
<dbReference type="Gene3D" id="3.40.50.150">
    <property type="entry name" value="Vaccinia Virus protein VP39"/>
    <property type="match status" value="1"/>
</dbReference>
<evidence type="ECO:0000256" key="5">
    <source>
        <dbReference type="ARBA" id="ARBA00022691"/>
    </source>
</evidence>
<dbReference type="PRINTS" id="PR00996">
    <property type="entry name" value="CHERMTFRASE"/>
</dbReference>
<keyword evidence="5" id="KW-0949">S-adenosyl-L-methionine</keyword>
<evidence type="ECO:0000313" key="7">
    <source>
        <dbReference type="EMBL" id="BCK84763.1"/>
    </source>
</evidence>
<dbReference type="KEGG" id="pfaa:MM59RIKEN_20820"/>
<dbReference type="Proteomes" id="UP000679848">
    <property type="component" value="Chromosome"/>
</dbReference>
<accession>A0A810QK65</accession>
<dbReference type="Pfam" id="PF01739">
    <property type="entry name" value="CheR"/>
    <property type="match status" value="1"/>
</dbReference>
<keyword evidence="8" id="KW-1185">Reference proteome</keyword>
<proteinExistence type="predicted"/>
<feature type="domain" description="CheR-type methyltransferase" evidence="6">
    <location>
        <begin position="12"/>
        <end position="281"/>
    </location>
</feature>
<dbReference type="SUPFAM" id="SSF47757">
    <property type="entry name" value="Chemotaxis receptor methyltransferase CheR, N-terminal domain"/>
    <property type="match status" value="1"/>
</dbReference>
<evidence type="ECO:0000256" key="4">
    <source>
        <dbReference type="ARBA" id="ARBA00022679"/>
    </source>
</evidence>